<evidence type="ECO:0000313" key="3">
    <source>
        <dbReference type="Proteomes" id="UP000319481"/>
    </source>
</evidence>
<protein>
    <recommendedName>
        <fullName evidence="4">Propionyl-coenzyme A carboxylase alpha polypeptide</fullName>
    </recommendedName>
</protein>
<evidence type="ECO:0000256" key="1">
    <source>
        <dbReference type="SAM" id="MobiDB-lite"/>
    </source>
</evidence>
<gene>
    <name evidence="2" type="ORF">EXN23_17495</name>
</gene>
<accession>A0ABY3BM04</accession>
<feature type="region of interest" description="Disordered" evidence="1">
    <location>
        <begin position="1"/>
        <end position="21"/>
    </location>
</feature>
<keyword evidence="3" id="KW-1185">Reference proteome</keyword>
<name>A0ABY3BM04_9HYPH</name>
<reference evidence="2 3" key="1">
    <citation type="journal article" date="2019" name="Appl. Microbiol. Biotechnol.">
        <title>Differential efficiency of wild type rhizogenic strains for rol gene transformation of plants.</title>
        <authorList>
            <person name="Desmet S."/>
            <person name="De Keyser E."/>
            <person name="Van Vaerenbergh J."/>
            <person name="Baeyen S."/>
            <person name="Van Huylenbroeck J."/>
            <person name="Geelen D."/>
            <person name="Dhooghe E."/>
        </authorList>
    </citation>
    <scope>NUCLEOTIDE SEQUENCE [LARGE SCALE GENOMIC DNA]</scope>
    <source>
        <strain evidence="2 3">GBBC3283</strain>
    </source>
</reference>
<feature type="region of interest" description="Disordered" evidence="1">
    <location>
        <begin position="46"/>
        <end position="76"/>
    </location>
</feature>
<sequence length="76" mass="7857">MAAKIPPSALPGISPSRGEINCGADADSQLAMSPAAIKRGAIRLSISPLEGEMSGRTEGGKRHAPRGQIRGQNHAR</sequence>
<comment type="caution">
    <text evidence="2">The sequence shown here is derived from an EMBL/GenBank/DDBJ whole genome shotgun (WGS) entry which is preliminary data.</text>
</comment>
<dbReference type="EMBL" id="SGNZ01000009">
    <property type="protein sequence ID" value="TRA87709.1"/>
    <property type="molecule type" value="Genomic_DNA"/>
</dbReference>
<dbReference type="Proteomes" id="UP000319481">
    <property type="component" value="Unassembled WGS sequence"/>
</dbReference>
<proteinExistence type="predicted"/>
<organism evidence="2 3">
    <name type="scientific">Agrobacterium salinitolerans</name>
    <dbReference type="NCBI Taxonomy" id="1183413"/>
    <lineage>
        <taxon>Bacteria</taxon>
        <taxon>Pseudomonadati</taxon>
        <taxon>Pseudomonadota</taxon>
        <taxon>Alphaproteobacteria</taxon>
        <taxon>Hyphomicrobiales</taxon>
        <taxon>Rhizobiaceae</taxon>
        <taxon>Rhizobium/Agrobacterium group</taxon>
        <taxon>Agrobacterium</taxon>
    </lineage>
</organism>
<evidence type="ECO:0008006" key="4">
    <source>
        <dbReference type="Google" id="ProtNLM"/>
    </source>
</evidence>
<evidence type="ECO:0000313" key="2">
    <source>
        <dbReference type="EMBL" id="TRA87709.1"/>
    </source>
</evidence>